<evidence type="ECO:0000259" key="2">
    <source>
        <dbReference type="Pfam" id="PF01757"/>
    </source>
</evidence>
<dbReference type="InterPro" id="IPR002656">
    <property type="entry name" value="Acyl_transf_3_dom"/>
</dbReference>
<dbReference type="AlphaFoldDB" id="A0A3A5H584"/>
<keyword evidence="4" id="KW-0808">Transferase</keyword>
<feature type="domain" description="SGNH" evidence="3">
    <location>
        <begin position="431"/>
        <end position="652"/>
    </location>
</feature>
<feature type="transmembrane region" description="Helical" evidence="1">
    <location>
        <begin position="147"/>
        <end position="162"/>
    </location>
</feature>
<feature type="transmembrane region" description="Helical" evidence="1">
    <location>
        <begin position="345"/>
        <end position="369"/>
    </location>
</feature>
<sequence>MSWQHRPSLDGLRTIAVYLVLCFHGGVVWADGGFVGVDLFFVLSGFLVSSILLEELATTGKVRIGAFYARRVRRLLPAALVVVTVTSLVFLLVAPIVRRLPWVGDAQASLLYVANWRFLSQSDDYFAGAGVVQSPFLHFWSLAVEEQFYLLFPFLLLGLAWARKRWAPALTVGIAALMLASIAAQVFWATRDADHAYYGTDARIYQPLAGVLAAIAWRRLATRPRALRHSGWVFLGLLLLTATSLVPWNPSVRGLVATAASVGLILATMTRTTPGLDRLLSLAPLTWLGRISYGTYLWHWPVLLLIREGIDAPAWVDATLTAAIATGLAALSFELLENPVRRSELLARFAPGTVVVGLACSVLAAYTVVPAALQNDAKPALALIPATAPGVAAAAPAAAASGDKPVPAIDWQAIADSKGAETSYCTLSDTTSCIAHQGGSDLHVMLVGDSHARVLSPTLEKIAEQQDFTLSTSMVAACPWQQGVVSRFSNEQEKSDCVAARSALYGGLLDAMDIDVVVLTEMPRSSDTWQHGLIATDGSNLPIDKLNLNTMTSSLQTIRKAGARSVVVESWIVRYDDVNPLECLSGASRIGQCTVPAPPAPLTDSFARTLAAGSPGITTLSINDIVCPGGAVCAPVLNDIPVWRDSKHYSTEVLLDHVKEIRARFLATGYFG</sequence>
<evidence type="ECO:0000259" key="3">
    <source>
        <dbReference type="Pfam" id="PF19040"/>
    </source>
</evidence>
<dbReference type="PANTHER" id="PTHR23028:SF53">
    <property type="entry name" value="ACYL_TRANSF_3 DOMAIN-CONTAINING PROTEIN"/>
    <property type="match status" value="1"/>
</dbReference>
<accession>A0A3A5H584</accession>
<dbReference type="EMBL" id="QYRP01000002">
    <property type="protein sequence ID" value="RJS45071.1"/>
    <property type="molecule type" value="Genomic_DNA"/>
</dbReference>
<keyword evidence="5" id="KW-1185">Reference proteome</keyword>
<feature type="transmembrane region" description="Helical" evidence="1">
    <location>
        <begin position="36"/>
        <end position="54"/>
    </location>
</feature>
<reference evidence="5" key="1">
    <citation type="submission" date="2018-09" db="EMBL/GenBank/DDBJ databases">
        <authorList>
            <person name="Zhu H."/>
        </authorList>
    </citation>
    <scope>NUCLEOTIDE SEQUENCE [LARGE SCALE GENOMIC DNA]</scope>
    <source>
        <strain evidence="5">K1W22B-1</strain>
    </source>
</reference>
<gene>
    <name evidence="4" type="ORF">D4739_01625</name>
</gene>
<evidence type="ECO:0000313" key="4">
    <source>
        <dbReference type="EMBL" id="RJS45071.1"/>
    </source>
</evidence>
<organism evidence="4 5">
    <name type="scientific">Nocardioides cavernaquae</name>
    <dbReference type="NCBI Taxonomy" id="2321396"/>
    <lineage>
        <taxon>Bacteria</taxon>
        <taxon>Bacillati</taxon>
        <taxon>Actinomycetota</taxon>
        <taxon>Actinomycetes</taxon>
        <taxon>Propionibacteriales</taxon>
        <taxon>Nocardioidaceae</taxon>
        <taxon>Nocardioides</taxon>
    </lineage>
</organism>
<proteinExistence type="predicted"/>
<feature type="domain" description="Acyltransferase 3" evidence="2">
    <location>
        <begin position="7"/>
        <end position="330"/>
    </location>
</feature>
<dbReference type="InterPro" id="IPR050879">
    <property type="entry name" value="Acyltransferase_3"/>
</dbReference>
<keyword evidence="4" id="KW-0012">Acyltransferase</keyword>
<feature type="transmembrane region" description="Helical" evidence="1">
    <location>
        <begin position="202"/>
        <end position="220"/>
    </location>
</feature>
<dbReference type="Pfam" id="PF19040">
    <property type="entry name" value="SGNH"/>
    <property type="match status" value="1"/>
</dbReference>
<comment type="caution">
    <text evidence="4">The sequence shown here is derived from an EMBL/GenBank/DDBJ whole genome shotgun (WGS) entry which is preliminary data.</text>
</comment>
<keyword evidence="1" id="KW-1133">Transmembrane helix</keyword>
<feature type="transmembrane region" description="Helical" evidence="1">
    <location>
        <begin position="169"/>
        <end position="190"/>
    </location>
</feature>
<feature type="transmembrane region" description="Helical" evidence="1">
    <location>
        <begin position="312"/>
        <end position="333"/>
    </location>
</feature>
<evidence type="ECO:0000313" key="5">
    <source>
        <dbReference type="Proteomes" id="UP000276542"/>
    </source>
</evidence>
<dbReference type="InterPro" id="IPR043968">
    <property type="entry name" value="SGNH"/>
</dbReference>
<evidence type="ECO:0000256" key="1">
    <source>
        <dbReference type="SAM" id="Phobius"/>
    </source>
</evidence>
<dbReference type="Pfam" id="PF01757">
    <property type="entry name" value="Acyl_transf_3"/>
    <property type="match status" value="1"/>
</dbReference>
<feature type="transmembrane region" description="Helical" evidence="1">
    <location>
        <begin position="232"/>
        <end position="248"/>
    </location>
</feature>
<name>A0A3A5H584_9ACTN</name>
<dbReference type="RefSeq" id="WP_120058974.1">
    <property type="nucleotide sequence ID" value="NZ_QYRP01000002.1"/>
</dbReference>
<feature type="transmembrane region" description="Helical" evidence="1">
    <location>
        <begin position="12"/>
        <end position="30"/>
    </location>
</feature>
<dbReference type="GO" id="GO:0016747">
    <property type="term" value="F:acyltransferase activity, transferring groups other than amino-acyl groups"/>
    <property type="evidence" value="ECO:0007669"/>
    <property type="project" value="InterPro"/>
</dbReference>
<keyword evidence="1" id="KW-0472">Membrane</keyword>
<dbReference type="Proteomes" id="UP000276542">
    <property type="component" value="Unassembled WGS sequence"/>
</dbReference>
<dbReference type="OrthoDB" id="3404679at2"/>
<protein>
    <submittedName>
        <fullName evidence="4">Acyltransferase</fullName>
    </submittedName>
</protein>
<keyword evidence="1" id="KW-0812">Transmembrane</keyword>
<dbReference type="GO" id="GO:0016020">
    <property type="term" value="C:membrane"/>
    <property type="evidence" value="ECO:0007669"/>
    <property type="project" value="TreeGrafter"/>
</dbReference>
<feature type="transmembrane region" description="Helical" evidence="1">
    <location>
        <begin position="75"/>
        <end position="97"/>
    </location>
</feature>
<dbReference type="PANTHER" id="PTHR23028">
    <property type="entry name" value="ACETYLTRANSFERASE"/>
    <property type="match status" value="1"/>
</dbReference>
<dbReference type="GO" id="GO:0009103">
    <property type="term" value="P:lipopolysaccharide biosynthetic process"/>
    <property type="evidence" value="ECO:0007669"/>
    <property type="project" value="TreeGrafter"/>
</dbReference>